<dbReference type="InterPro" id="IPR041420">
    <property type="entry name" value="PBECR4"/>
</dbReference>
<dbReference type="Pfam" id="PF18813">
    <property type="entry name" value="PBECR4"/>
    <property type="match status" value="1"/>
</dbReference>
<accession>A0ABX5QKM3</accession>
<evidence type="ECO:0000313" key="3">
    <source>
        <dbReference type="Proteomes" id="UP000286907"/>
    </source>
</evidence>
<dbReference type="EMBL" id="CP029684">
    <property type="protein sequence ID" value="QAS69318.1"/>
    <property type="molecule type" value="Genomic_DNA"/>
</dbReference>
<protein>
    <recommendedName>
        <fullName evidence="1">Phage-Barnase-EndoU-ColicinE5/D-RelE like nuclease 4 domain-containing protein</fullName>
    </recommendedName>
</protein>
<keyword evidence="3" id="KW-1185">Reference proteome</keyword>
<proteinExistence type="predicted"/>
<organism evidence="2 3">
    <name type="scientific">Oenococcus sicerae</name>
    <dbReference type="NCBI Taxonomy" id="2203724"/>
    <lineage>
        <taxon>Bacteria</taxon>
        <taxon>Bacillati</taxon>
        <taxon>Bacillota</taxon>
        <taxon>Bacilli</taxon>
        <taxon>Lactobacillales</taxon>
        <taxon>Lactobacillaceae</taxon>
        <taxon>Oenococcus</taxon>
    </lineage>
</organism>
<reference evidence="2 3" key="1">
    <citation type="journal article" date="2019" name="Syst. Appl. Microbiol.">
        <title>Oenococcus sicerae sp. nov., isolated from French cider.</title>
        <authorList>
            <person name="Cousin F.J."/>
            <person name="Le Guellec R."/>
            <person name="Chagnot C."/>
            <person name="Goux D."/>
            <person name="Dalmasso M."/>
            <person name="Laplace J.M."/>
            <person name="Cretenet M."/>
        </authorList>
    </citation>
    <scope>NUCLEOTIDE SEQUENCE [LARGE SCALE GENOMIC DNA]</scope>
    <source>
        <strain evidence="2 3">UCMA 15228</strain>
    </source>
</reference>
<name>A0ABX5QKM3_9LACO</name>
<gene>
    <name evidence="2" type="ORF">DLJ48_01640</name>
</gene>
<feature type="domain" description="Phage-Barnase-EndoU-ColicinE5/D-RelE like nuclease 4" evidence="1">
    <location>
        <begin position="25"/>
        <end position="205"/>
    </location>
</feature>
<dbReference type="Proteomes" id="UP000286907">
    <property type="component" value="Chromosome"/>
</dbReference>
<dbReference type="RefSeq" id="WP_128685323.1">
    <property type="nucleotide sequence ID" value="NZ_CP029684.2"/>
</dbReference>
<evidence type="ECO:0000313" key="2">
    <source>
        <dbReference type="EMBL" id="QAS69318.1"/>
    </source>
</evidence>
<evidence type="ECO:0000259" key="1">
    <source>
        <dbReference type="Pfam" id="PF18813"/>
    </source>
</evidence>
<sequence>MKNKAISSSEAIRNKETQCQRVWEKALDFFETYFIDKKVIYEYKENMRSKHISQVTIEFEKSNFLHLCGLQVDKHQPKNIRPTMFWKEIVNKRFNSNHWQLSDEIMALGSDPKRYFTWKTAALISINELLSTKVCLTKAQRYDHLVFDIMVRSHKETIGLALKKTNQFYRIISTINLSSQLSNKAASLQKMPVTSVYSLDRNGNKKLLLQNSTVSAQKNL</sequence>